<keyword evidence="2" id="KW-0418">Kinase</keyword>
<proteinExistence type="predicted"/>
<evidence type="ECO:0000256" key="1">
    <source>
        <dbReference type="SAM" id="MobiDB-lite"/>
    </source>
</evidence>
<dbReference type="Proteomes" id="UP000298493">
    <property type="component" value="Unassembled WGS sequence"/>
</dbReference>
<organism evidence="2 3">
    <name type="scientific">Venturia nashicola</name>
    <dbReference type="NCBI Taxonomy" id="86259"/>
    <lineage>
        <taxon>Eukaryota</taxon>
        <taxon>Fungi</taxon>
        <taxon>Dikarya</taxon>
        <taxon>Ascomycota</taxon>
        <taxon>Pezizomycotina</taxon>
        <taxon>Dothideomycetes</taxon>
        <taxon>Pleosporomycetidae</taxon>
        <taxon>Venturiales</taxon>
        <taxon>Venturiaceae</taxon>
        <taxon>Venturia</taxon>
    </lineage>
</organism>
<feature type="region of interest" description="Disordered" evidence="1">
    <location>
        <begin position="1"/>
        <end position="97"/>
    </location>
</feature>
<keyword evidence="3" id="KW-1185">Reference proteome</keyword>
<name>A0A4Z1P4S0_9PEZI</name>
<sequence>MYTVEVVNERETSGPSPRRTMQRSKTGRCEYASMNERSLDQVSRPRTTPYDRLEAVGDVSPVTSHHRGGVWRLSRKSSGSERAPEDGVEEAKEADRRDRIRAARDRRDRIRAARDRRDRIREARYRRDRIREARYRRDRIRAARDRRDRIREARYRRDRIREARYRRDRIR</sequence>
<feature type="compositionally biased region" description="Basic residues" evidence="1">
    <location>
        <begin position="64"/>
        <end position="75"/>
    </location>
</feature>
<evidence type="ECO:0000313" key="3">
    <source>
        <dbReference type="Proteomes" id="UP000298493"/>
    </source>
</evidence>
<comment type="caution">
    <text evidence="2">The sequence shown here is derived from an EMBL/GenBank/DDBJ whole genome shotgun (WGS) entry which is preliminary data.</text>
</comment>
<dbReference type="EMBL" id="SNSC02000012">
    <property type="protein sequence ID" value="TID19353.1"/>
    <property type="molecule type" value="Genomic_DNA"/>
</dbReference>
<dbReference type="AlphaFoldDB" id="A0A4Z1P4S0"/>
<protein>
    <submittedName>
        <fullName evidence="2">G2-specific protein kinase</fullName>
    </submittedName>
</protein>
<evidence type="ECO:0000313" key="2">
    <source>
        <dbReference type="EMBL" id="TID19353.1"/>
    </source>
</evidence>
<dbReference type="GO" id="GO:0016301">
    <property type="term" value="F:kinase activity"/>
    <property type="evidence" value="ECO:0007669"/>
    <property type="project" value="UniProtKB-KW"/>
</dbReference>
<feature type="compositionally biased region" description="Basic and acidic residues" evidence="1">
    <location>
        <begin position="78"/>
        <end position="97"/>
    </location>
</feature>
<gene>
    <name evidence="2" type="ORF">E6O75_ATG06691</name>
</gene>
<accession>A0A4Z1P4S0</accession>
<keyword evidence="2" id="KW-0808">Transferase</keyword>
<reference evidence="2 3" key="1">
    <citation type="submission" date="2019-04" db="EMBL/GenBank/DDBJ databases">
        <title>High contiguity whole genome sequence and gene annotation resource for two Venturia nashicola isolates.</title>
        <authorList>
            <person name="Prokchorchik M."/>
            <person name="Won K."/>
            <person name="Lee Y."/>
            <person name="Choi E.D."/>
            <person name="Segonzac C."/>
            <person name="Sohn K.H."/>
        </authorList>
    </citation>
    <scope>NUCLEOTIDE SEQUENCE [LARGE SCALE GENOMIC DNA]</scope>
    <source>
        <strain evidence="2 3">PRI2</strain>
    </source>
</reference>